<feature type="region of interest" description="Disordered" evidence="1">
    <location>
        <begin position="342"/>
        <end position="364"/>
    </location>
</feature>
<proteinExistence type="predicted"/>
<organism evidence="2 3">
    <name type="scientific">Nesidiocoris tenuis</name>
    <dbReference type="NCBI Taxonomy" id="355587"/>
    <lineage>
        <taxon>Eukaryota</taxon>
        <taxon>Metazoa</taxon>
        <taxon>Ecdysozoa</taxon>
        <taxon>Arthropoda</taxon>
        <taxon>Hexapoda</taxon>
        <taxon>Insecta</taxon>
        <taxon>Pterygota</taxon>
        <taxon>Neoptera</taxon>
        <taxon>Paraneoptera</taxon>
        <taxon>Hemiptera</taxon>
        <taxon>Heteroptera</taxon>
        <taxon>Panheteroptera</taxon>
        <taxon>Cimicomorpha</taxon>
        <taxon>Miridae</taxon>
        <taxon>Dicyphina</taxon>
        <taxon>Nesidiocoris</taxon>
    </lineage>
</organism>
<evidence type="ECO:0000313" key="2">
    <source>
        <dbReference type="EMBL" id="CAB0002714.1"/>
    </source>
</evidence>
<evidence type="ECO:0000313" key="3">
    <source>
        <dbReference type="Proteomes" id="UP000479000"/>
    </source>
</evidence>
<feature type="region of interest" description="Disordered" evidence="1">
    <location>
        <begin position="254"/>
        <end position="299"/>
    </location>
</feature>
<gene>
    <name evidence="2" type="ORF">NTEN_LOCUS8501</name>
</gene>
<name>A0A6H5GGQ8_9HEMI</name>
<sequence length="364" mass="40396">MPTATPPFRDCETCITPRAMLDEGCQTSTVGVDASCDVIFVDERKNRGSQTSWLDSMKTINTAQNVAELYGEQSRIDKVIQTSRTSPKADKQLAGNELDKKQTKLDGFAPSADKMSIVDFVLRGKFSAPCKPSLIHKQDAELSSNAYGSQKNARNATKDQKSHTAMREDKDNLAIIGSGATVSSYHSSNEWWHAANRLEKSFYPISPVMIPDIQGNLRKTCPGSCRYPDTSGNNVRFQPKNCGLLATESSIEDMRRKGQQIDKSKPKLHSSPRKREDANRTSSTKILPLDPCSPPRKVQRKVEWPMSPIRNVTKGSSINYSLSAIASKPEILNQTKNLYHQPAKLNFGPGTPQQRYDDSKCSPQ</sequence>
<protein>
    <submittedName>
        <fullName evidence="2">Uncharacterized protein</fullName>
    </submittedName>
</protein>
<feature type="compositionally biased region" description="Polar residues" evidence="1">
    <location>
        <begin position="145"/>
        <end position="155"/>
    </location>
</feature>
<dbReference type="AlphaFoldDB" id="A0A6H5GGQ8"/>
<reference evidence="2 3" key="1">
    <citation type="submission" date="2020-02" db="EMBL/GenBank/DDBJ databases">
        <authorList>
            <person name="Ferguson B K."/>
        </authorList>
    </citation>
    <scope>NUCLEOTIDE SEQUENCE [LARGE SCALE GENOMIC DNA]</scope>
</reference>
<feature type="compositionally biased region" description="Basic and acidic residues" evidence="1">
    <location>
        <begin position="254"/>
        <end position="265"/>
    </location>
</feature>
<feature type="compositionally biased region" description="Basic and acidic residues" evidence="1">
    <location>
        <begin position="355"/>
        <end position="364"/>
    </location>
</feature>
<accession>A0A6H5GGQ8</accession>
<feature type="compositionally biased region" description="Basic and acidic residues" evidence="1">
    <location>
        <begin position="156"/>
        <end position="166"/>
    </location>
</feature>
<dbReference type="Proteomes" id="UP000479000">
    <property type="component" value="Unassembled WGS sequence"/>
</dbReference>
<evidence type="ECO:0000256" key="1">
    <source>
        <dbReference type="SAM" id="MobiDB-lite"/>
    </source>
</evidence>
<keyword evidence="3" id="KW-1185">Reference proteome</keyword>
<dbReference type="EMBL" id="CADCXU010012838">
    <property type="protein sequence ID" value="CAB0002714.1"/>
    <property type="molecule type" value="Genomic_DNA"/>
</dbReference>
<feature type="non-terminal residue" evidence="2">
    <location>
        <position position="364"/>
    </location>
</feature>
<feature type="region of interest" description="Disordered" evidence="1">
    <location>
        <begin position="145"/>
        <end position="166"/>
    </location>
</feature>